<gene>
    <name evidence="2" type="ORF">F5878DRAFT_667874</name>
</gene>
<keyword evidence="1" id="KW-1133">Transmembrane helix</keyword>
<dbReference type="EMBL" id="MU807757">
    <property type="protein sequence ID" value="KAJ3831142.1"/>
    <property type="molecule type" value="Genomic_DNA"/>
</dbReference>
<dbReference type="AlphaFoldDB" id="A0AA38NV32"/>
<comment type="caution">
    <text evidence="2">The sequence shown here is derived from an EMBL/GenBank/DDBJ whole genome shotgun (WGS) entry which is preliminary data.</text>
</comment>
<evidence type="ECO:0000313" key="2">
    <source>
        <dbReference type="EMBL" id="KAJ3831142.1"/>
    </source>
</evidence>
<feature type="transmembrane region" description="Helical" evidence="1">
    <location>
        <begin position="37"/>
        <end position="54"/>
    </location>
</feature>
<evidence type="ECO:0000313" key="3">
    <source>
        <dbReference type="Proteomes" id="UP001163846"/>
    </source>
</evidence>
<reference evidence="2" key="1">
    <citation type="submission" date="2022-08" db="EMBL/GenBank/DDBJ databases">
        <authorList>
            <consortium name="DOE Joint Genome Institute"/>
            <person name="Min B."/>
            <person name="Riley R."/>
            <person name="Sierra-Patev S."/>
            <person name="Naranjo-Ortiz M."/>
            <person name="Looney B."/>
            <person name="Konkel Z."/>
            <person name="Slot J.C."/>
            <person name="Sakamoto Y."/>
            <person name="Steenwyk J.L."/>
            <person name="Rokas A."/>
            <person name="Carro J."/>
            <person name="Camarero S."/>
            <person name="Ferreira P."/>
            <person name="Molpeceres G."/>
            <person name="Ruiz-Duenas F.J."/>
            <person name="Serrano A."/>
            <person name="Henrissat B."/>
            <person name="Drula E."/>
            <person name="Hughes K.W."/>
            <person name="Mata J.L."/>
            <person name="Ishikawa N.K."/>
            <person name="Vargas-Isla R."/>
            <person name="Ushijima S."/>
            <person name="Smith C.A."/>
            <person name="Ahrendt S."/>
            <person name="Andreopoulos W."/>
            <person name="He G."/>
            <person name="Labutti K."/>
            <person name="Lipzen A."/>
            <person name="Ng V."/>
            <person name="Sandor L."/>
            <person name="Barry K."/>
            <person name="Martinez A.T."/>
            <person name="Xiao Y."/>
            <person name="Gibbons J.G."/>
            <person name="Terashima K."/>
            <person name="Hibbett D.S."/>
            <person name="Grigoriev I.V."/>
        </authorList>
    </citation>
    <scope>NUCLEOTIDE SEQUENCE</scope>
    <source>
        <strain evidence="2">TFB9207</strain>
    </source>
</reference>
<evidence type="ECO:0000256" key="1">
    <source>
        <dbReference type="SAM" id="Phobius"/>
    </source>
</evidence>
<name>A0AA38NV32_9AGAR</name>
<dbReference type="Proteomes" id="UP001163846">
    <property type="component" value="Unassembled WGS sequence"/>
</dbReference>
<organism evidence="2 3">
    <name type="scientific">Lentinula raphanica</name>
    <dbReference type="NCBI Taxonomy" id="153919"/>
    <lineage>
        <taxon>Eukaryota</taxon>
        <taxon>Fungi</taxon>
        <taxon>Dikarya</taxon>
        <taxon>Basidiomycota</taxon>
        <taxon>Agaricomycotina</taxon>
        <taxon>Agaricomycetes</taxon>
        <taxon>Agaricomycetidae</taxon>
        <taxon>Agaricales</taxon>
        <taxon>Marasmiineae</taxon>
        <taxon>Omphalotaceae</taxon>
        <taxon>Lentinula</taxon>
    </lineage>
</organism>
<proteinExistence type="predicted"/>
<sequence>MFESFVAFFERDPTASEPMNLILESVSGVIEQELDRILVGVVLAVATMILFWKIQKVAPIRTHDSTTPETPGTPIKEEMLDVELDATMRD</sequence>
<protein>
    <submittedName>
        <fullName evidence="2">Uncharacterized protein</fullName>
    </submittedName>
</protein>
<keyword evidence="1" id="KW-0472">Membrane</keyword>
<accession>A0AA38NV32</accession>
<keyword evidence="3" id="KW-1185">Reference proteome</keyword>
<keyword evidence="1" id="KW-0812">Transmembrane</keyword>